<reference evidence="20 21" key="1">
    <citation type="submission" date="2019-11" db="EMBL/GenBank/DDBJ databases">
        <title>Pedobacter sp. HMF7056 Genome sequencing and assembly.</title>
        <authorList>
            <person name="Kang H."/>
            <person name="Kim H."/>
            <person name="Joh K."/>
        </authorList>
    </citation>
    <scope>NUCLEOTIDE SEQUENCE [LARGE SCALE GENOMIC DNA]</scope>
    <source>
        <strain evidence="20 21">HMF7056</strain>
    </source>
</reference>
<keyword evidence="21" id="KW-1185">Reference proteome</keyword>
<organism evidence="20 21">
    <name type="scientific">Hufsiella ginkgonis</name>
    <dbReference type="NCBI Taxonomy" id="2695274"/>
    <lineage>
        <taxon>Bacteria</taxon>
        <taxon>Pseudomonadati</taxon>
        <taxon>Bacteroidota</taxon>
        <taxon>Sphingobacteriia</taxon>
        <taxon>Sphingobacteriales</taxon>
        <taxon>Sphingobacteriaceae</taxon>
        <taxon>Hufsiella</taxon>
    </lineage>
</organism>
<comment type="similarity">
    <text evidence="5 18">Belongs to the CDS family.</text>
</comment>
<dbReference type="GO" id="GO:0005886">
    <property type="term" value="C:plasma membrane"/>
    <property type="evidence" value="ECO:0007669"/>
    <property type="project" value="UniProtKB-SubCell"/>
</dbReference>
<dbReference type="PANTHER" id="PTHR46382">
    <property type="entry name" value="PHOSPHATIDATE CYTIDYLYLTRANSFERASE"/>
    <property type="match status" value="1"/>
</dbReference>
<evidence type="ECO:0000256" key="13">
    <source>
        <dbReference type="ARBA" id="ARBA00022989"/>
    </source>
</evidence>
<evidence type="ECO:0000256" key="19">
    <source>
        <dbReference type="SAM" id="Phobius"/>
    </source>
</evidence>
<feature type="transmembrane region" description="Helical" evidence="19">
    <location>
        <begin position="177"/>
        <end position="197"/>
    </location>
</feature>
<keyword evidence="15 19" id="KW-0472">Membrane</keyword>
<comment type="caution">
    <text evidence="20">The sequence shown here is derived from an EMBL/GenBank/DDBJ whole genome shotgun (WGS) entry which is preliminary data.</text>
</comment>
<dbReference type="AlphaFoldDB" id="A0A7K1XV83"/>
<feature type="transmembrane region" description="Helical" evidence="19">
    <location>
        <begin position="136"/>
        <end position="156"/>
    </location>
</feature>
<accession>A0A7K1XV83</accession>
<evidence type="ECO:0000256" key="16">
    <source>
        <dbReference type="ARBA" id="ARBA00023209"/>
    </source>
</evidence>
<feature type="transmembrane region" description="Helical" evidence="19">
    <location>
        <begin position="6"/>
        <end position="36"/>
    </location>
</feature>
<dbReference type="InterPro" id="IPR000374">
    <property type="entry name" value="PC_trans"/>
</dbReference>
<dbReference type="UniPathway" id="UPA00557">
    <property type="reaction ID" value="UER00614"/>
</dbReference>
<feature type="transmembrane region" description="Helical" evidence="19">
    <location>
        <begin position="109"/>
        <end position="130"/>
    </location>
</feature>
<dbReference type="PROSITE" id="PS01315">
    <property type="entry name" value="CDS"/>
    <property type="match status" value="1"/>
</dbReference>
<evidence type="ECO:0000256" key="17">
    <source>
        <dbReference type="ARBA" id="ARBA00023264"/>
    </source>
</evidence>
<dbReference type="GO" id="GO:0004605">
    <property type="term" value="F:phosphatidate cytidylyltransferase activity"/>
    <property type="evidence" value="ECO:0007669"/>
    <property type="project" value="UniProtKB-EC"/>
</dbReference>
<keyword evidence="17" id="KW-1208">Phospholipid metabolism</keyword>
<keyword evidence="16" id="KW-0594">Phospholipid biosynthesis</keyword>
<evidence type="ECO:0000256" key="7">
    <source>
        <dbReference type="ARBA" id="ARBA00019373"/>
    </source>
</evidence>
<gene>
    <name evidence="20" type="ORF">GS398_05165</name>
</gene>
<protein>
    <recommendedName>
        <fullName evidence="7 18">Phosphatidate cytidylyltransferase</fullName>
        <ecNumber evidence="6 18">2.7.7.41</ecNumber>
    </recommendedName>
</protein>
<sequence>MKTRAITGVFFVAVMLGSVLLGDYAFTFFFLLLSLLSLDEFYRLVRTGSVKPQRQLGIALGLLVYLPVAFHFFRGTPLDFLLVVVPAAVLVFIAELYRKHENPFHNIGYTLLGVIFAVLPFSFFHALAFLPGDYRFHLPLGFMLMLWASDTGAYLFGMKFGKTRLFERHSPKKSWEGFVGGMLTSFLVSVVISYFYSELSAVEWGVMSLIIATTGTLGDLAESMLKRSLGVKDSGSLLPGHGGLLDRFDGLLLSAPLVFVYLYFILAR</sequence>
<evidence type="ECO:0000256" key="9">
    <source>
        <dbReference type="ARBA" id="ARBA00022516"/>
    </source>
</evidence>
<comment type="pathway">
    <text evidence="4">Lipid metabolism.</text>
</comment>
<keyword evidence="8" id="KW-1003">Cell membrane</keyword>
<dbReference type="Proteomes" id="UP000451233">
    <property type="component" value="Unassembled WGS sequence"/>
</dbReference>
<feature type="transmembrane region" description="Helical" evidence="19">
    <location>
        <begin position="80"/>
        <end position="97"/>
    </location>
</feature>
<dbReference type="PANTHER" id="PTHR46382:SF1">
    <property type="entry name" value="PHOSPHATIDATE CYTIDYLYLTRANSFERASE"/>
    <property type="match status" value="1"/>
</dbReference>
<evidence type="ECO:0000256" key="15">
    <source>
        <dbReference type="ARBA" id="ARBA00023136"/>
    </source>
</evidence>
<feature type="transmembrane region" description="Helical" evidence="19">
    <location>
        <begin position="248"/>
        <end position="266"/>
    </location>
</feature>
<evidence type="ECO:0000256" key="3">
    <source>
        <dbReference type="ARBA" id="ARBA00005119"/>
    </source>
</evidence>
<dbReference type="RefSeq" id="WP_160905636.1">
    <property type="nucleotide sequence ID" value="NZ_WVHS01000001.1"/>
</dbReference>
<keyword evidence="10 18" id="KW-0808">Transferase</keyword>
<evidence type="ECO:0000256" key="11">
    <source>
        <dbReference type="ARBA" id="ARBA00022692"/>
    </source>
</evidence>
<keyword evidence="12 18" id="KW-0548">Nucleotidyltransferase</keyword>
<comment type="subcellular location">
    <subcellularLocation>
        <location evidence="2">Cell membrane</location>
        <topology evidence="2">Multi-pass membrane protein</topology>
    </subcellularLocation>
</comment>
<keyword evidence="14" id="KW-0443">Lipid metabolism</keyword>
<proteinExistence type="inferred from homology"/>
<comment type="pathway">
    <text evidence="3 18">Phospholipid metabolism; CDP-diacylglycerol biosynthesis; CDP-diacylglycerol from sn-glycerol 3-phosphate: step 3/3.</text>
</comment>
<evidence type="ECO:0000256" key="14">
    <source>
        <dbReference type="ARBA" id="ARBA00023098"/>
    </source>
</evidence>
<evidence type="ECO:0000256" key="18">
    <source>
        <dbReference type="RuleBase" id="RU003938"/>
    </source>
</evidence>
<evidence type="ECO:0000256" key="2">
    <source>
        <dbReference type="ARBA" id="ARBA00004651"/>
    </source>
</evidence>
<keyword evidence="11 18" id="KW-0812">Transmembrane</keyword>
<evidence type="ECO:0000256" key="12">
    <source>
        <dbReference type="ARBA" id="ARBA00022695"/>
    </source>
</evidence>
<evidence type="ECO:0000313" key="21">
    <source>
        <dbReference type="Proteomes" id="UP000451233"/>
    </source>
</evidence>
<evidence type="ECO:0000313" key="20">
    <source>
        <dbReference type="EMBL" id="MXV14679.1"/>
    </source>
</evidence>
<dbReference type="Pfam" id="PF01148">
    <property type="entry name" value="CTP_transf_1"/>
    <property type="match status" value="1"/>
</dbReference>
<evidence type="ECO:0000256" key="1">
    <source>
        <dbReference type="ARBA" id="ARBA00001698"/>
    </source>
</evidence>
<evidence type="ECO:0000256" key="4">
    <source>
        <dbReference type="ARBA" id="ARBA00005189"/>
    </source>
</evidence>
<evidence type="ECO:0000256" key="10">
    <source>
        <dbReference type="ARBA" id="ARBA00022679"/>
    </source>
</evidence>
<evidence type="ECO:0000256" key="8">
    <source>
        <dbReference type="ARBA" id="ARBA00022475"/>
    </source>
</evidence>
<comment type="catalytic activity">
    <reaction evidence="1 18">
        <text>a 1,2-diacyl-sn-glycero-3-phosphate + CTP + H(+) = a CDP-1,2-diacyl-sn-glycerol + diphosphate</text>
        <dbReference type="Rhea" id="RHEA:16229"/>
        <dbReference type="ChEBI" id="CHEBI:15378"/>
        <dbReference type="ChEBI" id="CHEBI:33019"/>
        <dbReference type="ChEBI" id="CHEBI:37563"/>
        <dbReference type="ChEBI" id="CHEBI:58332"/>
        <dbReference type="ChEBI" id="CHEBI:58608"/>
        <dbReference type="EC" id="2.7.7.41"/>
    </reaction>
</comment>
<dbReference type="GO" id="GO:0016024">
    <property type="term" value="P:CDP-diacylglycerol biosynthetic process"/>
    <property type="evidence" value="ECO:0007669"/>
    <property type="project" value="UniProtKB-UniPathway"/>
</dbReference>
<evidence type="ECO:0000256" key="6">
    <source>
        <dbReference type="ARBA" id="ARBA00012487"/>
    </source>
</evidence>
<name>A0A7K1XV83_9SPHI</name>
<evidence type="ECO:0000256" key="5">
    <source>
        <dbReference type="ARBA" id="ARBA00010185"/>
    </source>
</evidence>
<keyword evidence="13 19" id="KW-1133">Transmembrane helix</keyword>
<dbReference type="EC" id="2.7.7.41" evidence="6 18"/>
<keyword evidence="9" id="KW-0444">Lipid biosynthesis</keyword>
<dbReference type="EMBL" id="WVHS01000001">
    <property type="protein sequence ID" value="MXV14679.1"/>
    <property type="molecule type" value="Genomic_DNA"/>
</dbReference>
<feature type="transmembrane region" description="Helical" evidence="19">
    <location>
        <begin position="56"/>
        <end position="74"/>
    </location>
</feature>